<evidence type="ECO:0000256" key="6">
    <source>
        <dbReference type="ARBA" id="ARBA00023204"/>
    </source>
</evidence>
<evidence type="ECO:0000256" key="1">
    <source>
        <dbReference type="ARBA" id="ARBA00022723"/>
    </source>
</evidence>
<dbReference type="CDD" id="cd01025">
    <property type="entry name" value="TOPRIM_recR"/>
    <property type="match status" value="1"/>
</dbReference>
<keyword evidence="3" id="KW-0863">Zinc-finger</keyword>
<protein>
    <submittedName>
        <fullName evidence="8">Recombination protein RecR</fullName>
    </submittedName>
</protein>
<dbReference type="EMBL" id="FAXC01000422">
    <property type="protein sequence ID" value="CUV10480.1"/>
    <property type="molecule type" value="Genomic_DNA"/>
</dbReference>
<dbReference type="HAMAP" id="MF_00017">
    <property type="entry name" value="RecR"/>
    <property type="match status" value="1"/>
</dbReference>
<evidence type="ECO:0000256" key="5">
    <source>
        <dbReference type="ARBA" id="ARBA00023172"/>
    </source>
</evidence>
<proteinExistence type="inferred from homology"/>
<dbReference type="AlphaFoldDB" id="A0A160VHZ2"/>
<keyword evidence="1" id="KW-0479">Metal-binding</keyword>
<dbReference type="GO" id="GO:0006310">
    <property type="term" value="P:DNA recombination"/>
    <property type="evidence" value="ECO:0007669"/>
    <property type="project" value="UniProtKB-KW"/>
</dbReference>
<sequence length="197" mass="21455">MKSFPDSIIRLIDRFSRFPGIGKKTAQRMAFHILKDSKENAQSLADAVQDVKSNISTCSICGGITEDDPCIICGDPKRNNSLICVVEVPSDIYAFERTSGFNGVYHVLSGVLSPLDGIGPDDLNIDSLVARVKSDDEIVLALNPSIEGDTTCLYISKLLSEKNIKVSRLARGLPVGSELEYTDDATLMRAMEGRTII</sequence>
<evidence type="ECO:0000256" key="3">
    <source>
        <dbReference type="ARBA" id="ARBA00022771"/>
    </source>
</evidence>
<gene>
    <name evidence="8" type="ORF">MGWOODY_Mmi976</name>
</gene>
<keyword evidence="5" id="KW-0233">DNA recombination</keyword>
<dbReference type="Gene3D" id="1.10.8.420">
    <property type="entry name" value="RecR Domain 1"/>
    <property type="match status" value="1"/>
</dbReference>
<dbReference type="Gene3D" id="6.10.250.240">
    <property type="match status" value="1"/>
</dbReference>
<dbReference type="PANTHER" id="PTHR30446">
    <property type="entry name" value="RECOMBINATION PROTEIN RECR"/>
    <property type="match status" value="1"/>
</dbReference>
<evidence type="ECO:0000313" key="8">
    <source>
        <dbReference type="EMBL" id="CUV10480.1"/>
    </source>
</evidence>
<evidence type="ECO:0000256" key="4">
    <source>
        <dbReference type="ARBA" id="ARBA00022833"/>
    </source>
</evidence>
<accession>A0A160VHZ2</accession>
<dbReference type="Pfam" id="PF21175">
    <property type="entry name" value="RecR_C"/>
    <property type="match status" value="1"/>
</dbReference>
<organism evidence="8">
    <name type="scientific">hydrothermal vent metagenome</name>
    <dbReference type="NCBI Taxonomy" id="652676"/>
    <lineage>
        <taxon>unclassified sequences</taxon>
        <taxon>metagenomes</taxon>
        <taxon>ecological metagenomes</taxon>
    </lineage>
</organism>
<dbReference type="GO" id="GO:0008270">
    <property type="term" value="F:zinc ion binding"/>
    <property type="evidence" value="ECO:0007669"/>
    <property type="project" value="UniProtKB-KW"/>
</dbReference>
<keyword evidence="4" id="KW-0862">Zinc</keyword>
<dbReference type="PROSITE" id="PS50880">
    <property type="entry name" value="TOPRIM"/>
    <property type="match status" value="1"/>
</dbReference>
<dbReference type="Gene3D" id="3.40.1360.10">
    <property type="match status" value="1"/>
</dbReference>
<dbReference type="InterPro" id="IPR023627">
    <property type="entry name" value="Rcmb_RecR"/>
</dbReference>
<dbReference type="GO" id="GO:0006281">
    <property type="term" value="P:DNA repair"/>
    <property type="evidence" value="ECO:0007669"/>
    <property type="project" value="UniProtKB-KW"/>
</dbReference>
<dbReference type="Pfam" id="PF13662">
    <property type="entry name" value="Toprim_4"/>
    <property type="match status" value="1"/>
</dbReference>
<feature type="domain" description="Toprim" evidence="7">
    <location>
        <begin position="81"/>
        <end position="174"/>
    </location>
</feature>
<dbReference type="PANTHER" id="PTHR30446:SF0">
    <property type="entry name" value="RECOMBINATION PROTEIN RECR"/>
    <property type="match status" value="1"/>
</dbReference>
<keyword evidence="2" id="KW-0227">DNA damage</keyword>
<dbReference type="GO" id="GO:0003677">
    <property type="term" value="F:DNA binding"/>
    <property type="evidence" value="ECO:0007669"/>
    <property type="project" value="InterPro"/>
</dbReference>
<dbReference type="NCBIfam" id="TIGR00615">
    <property type="entry name" value="recR"/>
    <property type="match status" value="1"/>
</dbReference>
<keyword evidence="6" id="KW-0234">DNA repair</keyword>
<evidence type="ECO:0000256" key="2">
    <source>
        <dbReference type="ARBA" id="ARBA00022763"/>
    </source>
</evidence>
<dbReference type="InterPro" id="IPR015967">
    <property type="entry name" value="Rcmb_RecR_Znf"/>
</dbReference>
<dbReference type="InterPro" id="IPR000093">
    <property type="entry name" value="DNA_Rcmb_RecR"/>
</dbReference>
<dbReference type="PROSITE" id="PS01300">
    <property type="entry name" value="RECR"/>
    <property type="match status" value="1"/>
</dbReference>
<dbReference type="InterPro" id="IPR034137">
    <property type="entry name" value="TOPRIM_RecR"/>
</dbReference>
<reference evidence="8" key="1">
    <citation type="submission" date="2015-10" db="EMBL/GenBank/DDBJ databases">
        <authorList>
            <person name="Gilbert D.G."/>
        </authorList>
    </citation>
    <scope>NUCLEOTIDE SEQUENCE</scope>
</reference>
<dbReference type="SUPFAM" id="SSF111304">
    <property type="entry name" value="Recombination protein RecR"/>
    <property type="match status" value="1"/>
</dbReference>
<dbReference type="SMART" id="SM00493">
    <property type="entry name" value="TOPRIM"/>
    <property type="match status" value="1"/>
</dbReference>
<evidence type="ECO:0000259" key="7">
    <source>
        <dbReference type="PROSITE" id="PS50880"/>
    </source>
</evidence>
<name>A0A160VHZ2_9ZZZZ</name>
<dbReference type="InterPro" id="IPR006171">
    <property type="entry name" value="TOPRIM_dom"/>
</dbReference>
<dbReference type="Pfam" id="PF21176">
    <property type="entry name" value="RecR_HhH"/>
    <property type="match status" value="1"/>
</dbReference>